<evidence type="ECO:0000256" key="2">
    <source>
        <dbReference type="ARBA" id="ARBA00004370"/>
    </source>
</evidence>
<dbReference type="InterPro" id="IPR004358">
    <property type="entry name" value="Sig_transdc_His_kin-like_C"/>
</dbReference>
<keyword evidence="10" id="KW-0472">Membrane</keyword>
<keyword evidence="6" id="KW-0812">Transmembrane</keyword>
<dbReference type="Pfam" id="PF02518">
    <property type="entry name" value="HATPase_c"/>
    <property type="match status" value="1"/>
</dbReference>
<evidence type="ECO:0000256" key="4">
    <source>
        <dbReference type="ARBA" id="ARBA00022553"/>
    </source>
</evidence>
<organism evidence="12 13">
    <name type="scientific">Moorella mulderi DSM 14980</name>
    <dbReference type="NCBI Taxonomy" id="1122241"/>
    <lineage>
        <taxon>Bacteria</taxon>
        <taxon>Bacillati</taxon>
        <taxon>Bacillota</taxon>
        <taxon>Clostridia</taxon>
        <taxon>Neomoorellales</taxon>
        <taxon>Neomoorellaceae</taxon>
        <taxon>Neomoorella</taxon>
    </lineage>
</organism>
<proteinExistence type="predicted"/>
<comment type="catalytic activity">
    <reaction evidence="1">
        <text>ATP + protein L-histidine = ADP + protein N-phospho-L-histidine.</text>
        <dbReference type="EC" id="2.7.13.3"/>
    </reaction>
</comment>
<dbReference type="InterPro" id="IPR036890">
    <property type="entry name" value="HATPase_C_sf"/>
</dbReference>
<dbReference type="GO" id="GO:0016020">
    <property type="term" value="C:membrane"/>
    <property type="evidence" value="ECO:0007669"/>
    <property type="project" value="UniProtKB-SubCell"/>
</dbReference>
<dbReference type="OrthoDB" id="9797586at2"/>
<dbReference type="EMBL" id="LTBC01000004">
    <property type="protein sequence ID" value="KYH32309.1"/>
    <property type="molecule type" value="Genomic_DNA"/>
</dbReference>
<dbReference type="GO" id="GO:0000160">
    <property type="term" value="P:phosphorelay signal transduction system"/>
    <property type="evidence" value="ECO:0007669"/>
    <property type="project" value="UniProtKB-KW"/>
</dbReference>
<keyword evidence="8" id="KW-1133">Transmembrane helix</keyword>
<keyword evidence="4" id="KW-0597">Phosphoprotein</keyword>
<gene>
    <name evidence="12" type="primary">zraS_1</name>
    <name evidence="12" type="ORF">MOMUL_15310</name>
</gene>
<feature type="domain" description="Histidine kinase" evidence="11">
    <location>
        <begin position="1"/>
        <end position="106"/>
    </location>
</feature>
<dbReference type="GO" id="GO:0004673">
    <property type="term" value="F:protein histidine kinase activity"/>
    <property type="evidence" value="ECO:0007669"/>
    <property type="project" value="UniProtKB-EC"/>
</dbReference>
<evidence type="ECO:0000256" key="3">
    <source>
        <dbReference type="ARBA" id="ARBA00012438"/>
    </source>
</evidence>
<evidence type="ECO:0000256" key="9">
    <source>
        <dbReference type="ARBA" id="ARBA00023012"/>
    </source>
</evidence>
<dbReference type="InterPro" id="IPR003594">
    <property type="entry name" value="HATPase_dom"/>
</dbReference>
<sequence>MEELALHILDLLENALAAGARHILITIEEDEGRDLVTIEVRDDGRGMGAEALQKAVDPFYTTRATRKVGLGLPLLQATAAQCGGDVFLESRPGQGTRVVATMQLSHPDLPPLGDMGATIAAALSREEPVELVYYHRRGQKEFKFSSTWLQLHLGEIPLNCGPVLDWVQRYINKGVAELYGGEGK</sequence>
<comment type="caution">
    <text evidence="12">The sequence shown here is derived from an EMBL/GenBank/DDBJ whole genome shotgun (WGS) entry which is preliminary data.</text>
</comment>
<evidence type="ECO:0000256" key="7">
    <source>
        <dbReference type="ARBA" id="ARBA00022777"/>
    </source>
</evidence>
<dbReference type="RefSeq" id="WP_062283548.1">
    <property type="nucleotide sequence ID" value="NZ_LTBC01000004.1"/>
</dbReference>
<dbReference type="PROSITE" id="PS50109">
    <property type="entry name" value="HIS_KIN"/>
    <property type="match status" value="1"/>
</dbReference>
<evidence type="ECO:0000256" key="8">
    <source>
        <dbReference type="ARBA" id="ARBA00022989"/>
    </source>
</evidence>
<dbReference type="PANTHER" id="PTHR45436">
    <property type="entry name" value="SENSOR HISTIDINE KINASE YKOH"/>
    <property type="match status" value="1"/>
</dbReference>
<accession>A0A151AXB5</accession>
<dbReference type="SUPFAM" id="SSF55874">
    <property type="entry name" value="ATPase domain of HSP90 chaperone/DNA topoisomerase II/histidine kinase"/>
    <property type="match status" value="1"/>
</dbReference>
<evidence type="ECO:0000313" key="13">
    <source>
        <dbReference type="Proteomes" id="UP000075670"/>
    </source>
</evidence>
<dbReference type="PANTHER" id="PTHR45436:SF5">
    <property type="entry name" value="SENSOR HISTIDINE KINASE TRCS"/>
    <property type="match status" value="1"/>
</dbReference>
<evidence type="ECO:0000256" key="1">
    <source>
        <dbReference type="ARBA" id="ARBA00000085"/>
    </source>
</evidence>
<evidence type="ECO:0000313" key="12">
    <source>
        <dbReference type="EMBL" id="KYH32309.1"/>
    </source>
</evidence>
<dbReference type="PATRIC" id="fig|1122241.3.peg.1611"/>
<dbReference type="InterPro" id="IPR050428">
    <property type="entry name" value="TCS_sensor_his_kinase"/>
</dbReference>
<dbReference type="Gene3D" id="3.30.565.10">
    <property type="entry name" value="Histidine kinase-like ATPase, C-terminal domain"/>
    <property type="match status" value="1"/>
</dbReference>
<keyword evidence="5 12" id="KW-0808">Transferase</keyword>
<evidence type="ECO:0000256" key="6">
    <source>
        <dbReference type="ARBA" id="ARBA00022692"/>
    </source>
</evidence>
<evidence type="ECO:0000259" key="11">
    <source>
        <dbReference type="PROSITE" id="PS50109"/>
    </source>
</evidence>
<dbReference type="InterPro" id="IPR005467">
    <property type="entry name" value="His_kinase_dom"/>
</dbReference>
<comment type="subcellular location">
    <subcellularLocation>
        <location evidence="2">Membrane</location>
    </subcellularLocation>
</comment>
<keyword evidence="13" id="KW-1185">Reference proteome</keyword>
<dbReference type="AlphaFoldDB" id="A0A151AXB5"/>
<protein>
    <recommendedName>
        <fullName evidence="3">histidine kinase</fullName>
        <ecNumber evidence="3">2.7.13.3</ecNumber>
    </recommendedName>
</protein>
<dbReference type="SMART" id="SM00387">
    <property type="entry name" value="HATPase_c"/>
    <property type="match status" value="1"/>
</dbReference>
<dbReference type="EC" id="2.7.13.3" evidence="3"/>
<dbReference type="CDD" id="cd00075">
    <property type="entry name" value="HATPase"/>
    <property type="match status" value="1"/>
</dbReference>
<keyword evidence="9" id="KW-0902">Two-component regulatory system</keyword>
<name>A0A151AXB5_9FIRM</name>
<dbReference type="Proteomes" id="UP000075670">
    <property type="component" value="Unassembled WGS sequence"/>
</dbReference>
<evidence type="ECO:0000256" key="5">
    <source>
        <dbReference type="ARBA" id="ARBA00022679"/>
    </source>
</evidence>
<keyword evidence="7" id="KW-0418">Kinase</keyword>
<dbReference type="PRINTS" id="PR00344">
    <property type="entry name" value="BCTRLSENSOR"/>
</dbReference>
<evidence type="ECO:0000256" key="10">
    <source>
        <dbReference type="ARBA" id="ARBA00023136"/>
    </source>
</evidence>
<reference evidence="12 13" key="1">
    <citation type="submission" date="2016-02" db="EMBL/GenBank/DDBJ databases">
        <title>Genome sequence of Moorella mulderi DSM 14980.</title>
        <authorList>
            <person name="Poehlein A."/>
            <person name="Daniel R."/>
        </authorList>
    </citation>
    <scope>NUCLEOTIDE SEQUENCE [LARGE SCALE GENOMIC DNA]</scope>
    <source>
        <strain evidence="12 13">DSM 14980</strain>
    </source>
</reference>